<accession>A0AAE3G776</accession>
<keyword evidence="1" id="KW-0175">Coiled coil</keyword>
<feature type="compositionally biased region" description="Basic and acidic residues" evidence="2">
    <location>
        <begin position="375"/>
        <end position="386"/>
    </location>
</feature>
<dbReference type="InterPro" id="IPR007139">
    <property type="entry name" value="DUF349"/>
</dbReference>
<evidence type="ECO:0000256" key="2">
    <source>
        <dbReference type="SAM" id="MobiDB-lite"/>
    </source>
</evidence>
<gene>
    <name evidence="3" type="ORF">J2T57_003883</name>
</gene>
<sequence length="910" mass="102027">MILKRILKSRRGADKAATGGDSQSSAASAASGSVTVDLDALATAAPDSREADQFREILAAGAPGITLETRLTCIDASLDPTLLAHLARSGRELEIRLAALEHVVGDRLLEEIALHDRVTRVRQLAVARLTSEDGLERVFQASRGQDARVAREARQRLDEIAAARAEQEAVLDQRRQLCTEAEAISAGERSGPLGALLDRLENRWGGLVGVPPDDLANRFRAAVTAGRALAEQQSQAHYSPAAIGEVLTTLSALDDAALTERLTELDRTLAELPEASAASPNPAELEALAAPLQQWREDLRAWHAHRGTVQALLAELQSNPGDVERERRLAGLLAEVPWRTSRSKPAQLRDAERWLSGERSGTAPPGKSPGPPEGGDAHGARPDEMQRQQQAFDTQYQQVSDALDDGDLRRARRLLGRMHKRVEQLPRKARAPFEERLKPLAVRVQELQDWRRFAVLPKQETLCRRMEEIAGTPLEPQEQYDAIQGMREEWKALGGSDSRESRALWERFQKAADTAFEPCRVWFHALHAQREANLEERQRICDQLDTFLQSRPLDELDSKALDEIYGVAREAWRAASPVDPQRGRQAKRRFRRAMDAISEELKRRRGGLREEKKRLLEAAHALETMEDLHGAIREAKRLQQIWRDLGPLPPGEERRRHRELQQACDKVFGRLRGERQHQEQQHTEEQQQVEAQAAALQKILEENGEEAQIKQALQELVSAHGRAADIVRRRLSREVDELRRDARLALAAWQRRRWEDGLNALRDAATKVRAAERAVEGDGELPSAPPGMHGLPEGCVENLQARWQTAVAMQRDANRYEPARLESAAEQRQRLCVRMEILAGVDSPDADRDLRMSLQVERLSASLGGGEHDDPTQSLERLAHEWYALGPWPADASGQMEQRFWQALSRAMEH</sequence>
<dbReference type="Proteomes" id="UP001205843">
    <property type="component" value="Unassembled WGS sequence"/>
</dbReference>
<protein>
    <recommendedName>
        <fullName evidence="5">DUF349 domain-containing protein</fullName>
    </recommendedName>
</protein>
<reference evidence="3" key="1">
    <citation type="submission" date="2022-03" db="EMBL/GenBank/DDBJ databases">
        <title>Genomic Encyclopedia of Type Strains, Phase III (KMG-III): the genomes of soil and plant-associated and newly described type strains.</title>
        <authorList>
            <person name="Whitman W."/>
        </authorList>
    </citation>
    <scope>NUCLEOTIDE SEQUENCE</scope>
    <source>
        <strain evidence="3">ANL 6-2</strain>
    </source>
</reference>
<comment type="caution">
    <text evidence="3">The sequence shown here is derived from an EMBL/GenBank/DDBJ whole genome shotgun (WGS) entry which is preliminary data.</text>
</comment>
<keyword evidence="4" id="KW-1185">Reference proteome</keyword>
<dbReference type="Pfam" id="PF03993">
    <property type="entry name" value="DUF349"/>
    <property type="match status" value="2"/>
</dbReference>
<name>A0AAE3G776_9GAMM</name>
<dbReference type="EMBL" id="JALJXV010000010">
    <property type="protein sequence ID" value="MCP1676712.1"/>
    <property type="molecule type" value="Genomic_DNA"/>
</dbReference>
<feature type="compositionally biased region" description="Polar residues" evidence="2">
    <location>
        <begin position="387"/>
        <end position="400"/>
    </location>
</feature>
<organism evidence="3 4">
    <name type="scientific">Natronocella acetinitrilica</name>
    <dbReference type="NCBI Taxonomy" id="414046"/>
    <lineage>
        <taxon>Bacteria</taxon>
        <taxon>Pseudomonadati</taxon>
        <taxon>Pseudomonadota</taxon>
        <taxon>Gammaproteobacteria</taxon>
        <taxon>Chromatiales</taxon>
        <taxon>Ectothiorhodospiraceae</taxon>
        <taxon>Natronocella</taxon>
    </lineage>
</organism>
<proteinExistence type="predicted"/>
<evidence type="ECO:0000313" key="4">
    <source>
        <dbReference type="Proteomes" id="UP001205843"/>
    </source>
</evidence>
<evidence type="ECO:0000256" key="1">
    <source>
        <dbReference type="SAM" id="Coils"/>
    </source>
</evidence>
<dbReference type="AlphaFoldDB" id="A0AAE3G776"/>
<evidence type="ECO:0008006" key="5">
    <source>
        <dbReference type="Google" id="ProtNLM"/>
    </source>
</evidence>
<evidence type="ECO:0000313" key="3">
    <source>
        <dbReference type="EMBL" id="MCP1676712.1"/>
    </source>
</evidence>
<feature type="coiled-coil region" evidence="1">
    <location>
        <begin position="598"/>
        <end position="628"/>
    </location>
</feature>
<feature type="region of interest" description="Disordered" evidence="2">
    <location>
        <begin position="355"/>
        <end position="403"/>
    </location>
</feature>
<dbReference type="RefSeq" id="WP_253483610.1">
    <property type="nucleotide sequence ID" value="NZ_JALJXV010000010.1"/>
</dbReference>